<reference evidence="1" key="1">
    <citation type="journal article" date="2021" name="Genome Biol. Evol.">
        <title>A High-Quality Reference Genome for a Parasitic Bivalve with Doubly Uniparental Inheritance (Bivalvia: Unionida).</title>
        <authorList>
            <person name="Smith C.H."/>
        </authorList>
    </citation>
    <scope>NUCLEOTIDE SEQUENCE</scope>
    <source>
        <strain evidence="1">CHS0354</strain>
    </source>
</reference>
<sequence length="186" mass="21627">MAALKFARKNPQIDKLNEDFVNVLDFLVTDIRVDGERHILLATEYQLGRFFSSICISFQELNDEYKVNGVIKVNVELLRSRQSRLGHVSLKGFVLDFEKVAWLAIRKAFPGMDLKGCAFHWSQTAWRHIRSIGLADTYMRREGFHSFVRRVPAQRSHTTSRRDATNEGYKRCYTDHYWVPSQTVVG</sequence>
<reference evidence="1" key="3">
    <citation type="submission" date="2023-05" db="EMBL/GenBank/DDBJ databases">
        <authorList>
            <person name="Smith C.H."/>
        </authorList>
    </citation>
    <scope>NUCLEOTIDE SEQUENCE</scope>
    <source>
        <strain evidence="1">CHS0354</strain>
        <tissue evidence="1">Mantle</tissue>
    </source>
</reference>
<evidence type="ECO:0000313" key="2">
    <source>
        <dbReference type="Proteomes" id="UP001195483"/>
    </source>
</evidence>
<proteinExistence type="predicted"/>
<evidence type="ECO:0008006" key="3">
    <source>
        <dbReference type="Google" id="ProtNLM"/>
    </source>
</evidence>
<keyword evidence="2" id="KW-1185">Reference proteome</keyword>
<gene>
    <name evidence="1" type="ORF">CHS0354_028898</name>
</gene>
<organism evidence="1 2">
    <name type="scientific">Potamilus streckersoni</name>
    <dbReference type="NCBI Taxonomy" id="2493646"/>
    <lineage>
        <taxon>Eukaryota</taxon>
        <taxon>Metazoa</taxon>
        <taxon>Spiralia</taxon>
        <taxon>Lophotrochozoa</taxon>
        <taxon>Mollusca</taxon>
        <taxon>Bivalvia</taxon>
        <taxon>Autobranchia</taxon>
        <taxon>Heteroconchia</taxon>
        <taxon>Palaeoheterodonta</taxon>
        <taxon>Unionida</taxon>
        <taxon>Unionoidea</taxon>
        <taxon>Unionidae</taxon>
        <taxon>Ambleminae</taxon>
        <taxon>Lampsilini</taxon>
        <taxon>Potamilus</taxon>
    </lineage>
</organism>
<reference evidence="1" key="2">
    <citation type="journal article" date="2021" name="Genome Biol. Evol.">
        <title>Developing a high-quality reference genome for a parasitic bivalve with doubly uniparental inheritance (Bivalvia: Unionida).</title>
        <authorList>
            <person name="Smith C.H."/>
        </authorList>
    </citation>
    <scope>NUCLEOTIDE SEQUENCE</scope>
    <source>
        <strain evidence="1">CHS0354</strain>
        <tissue evidence="1">Mantle</tissue>
    </source>
</reference>
<accession>A0AAE0VS72</accession>
<dbReference type="Proteomes" id="UP001195483">
    <property type="component" value="Unassembled WGS sequence"/>
</dbReference>
<dbReference type="AlphaFoldDB" id="A0AAE0VS72"/>
<comment type="caution">
    <text evidence="1">The sequence shown here is derived from an EMBL/GenBank/DDBJ whole genome shotgun (WGS) entry which is preliminary data.</text>
</comment>
<name>A0AAE0VS72_9BIVA</name>
<evidence type="ECO:0000313" key="1">
    <source>
        <dbReference type="EMBL" id="KAK3588688.1"/>
    </source>
</evidence>
<dbReference type="EMBL" id="JAEAOA010001733">
    <property type="protein sequence ID" value="KAK3588688.1"/>
    <property type="molecule type" value="Genomic_DNA"/>
</dbReference>
<protein>
    <recommendedName>
        <fullName evidence="3">MULE transposase domain-containing protein</fullName>
    </recommendedName>
</protein>